<feature type="transmembrane region" description="Helical" evidence="9">
    <location>
        <begin position="255"/>
        <end position="274"/>
    </location>
</feature>
<comment type="similarity">
    <text evidence="2">Belongs to the auxin efflux carrier (TC 2.A.69.1) family.</text>
</comment>
<gene>
    <name evidence="10" type="ORF">PIB30_005298</name>
</gene>
<keyword evidence="3" id="KW-0813">Transport</keyword>
<keyword evidence="7" id="KW-0927">Auxin signaling pathway</keyword>
<feature type="transmembrane region" description="Helical" evidence="9">
    <location>
        <begin position="132"/>
        <end position="152"/>
    </location>
</feature>
<evidence type="ECO:0000256" key="2">
    <source>
        <dbReference type="ARBA" id="ARBA00009177"/>
    </source>
</evidence>
<evidence type="ECO:0000256" key="3">
    <source>
        <dbReference type="ARBA" id="ARBA00022448"/>
    </source>
</evidence>
<dbReference type="PANTHER" id="PTHR31752">
    <property type="entry name" value="AUXIN EFFLUX CARRIER COMPONENT 1B-RELATED"/>
    <property type="match status" value="1"/>
</dbReference>
<feature type="compositionally biased region" description="Polar residues" evidence="8">
    <location>
        <begin position="204"/>
        <end position="213"/>
    </location>
</feature>
<evidence type="ECO:0008006" key="12">
    <source>
        <dbReference type="Google" id="ProtNLM"/>
    </source>
</evidence>
<reference evidence="10 11" key="1">
    <citation type="journal article" date="2023" name="Plants (Basel)">
        <title>Bridging the Gap: Combining Genomics and Transcriptomics Approaches to Understand Stylosanthes scabra, an Orphan Legume from the Brazilian Caatinga.</title>
        <authorList>
            <person name="Ferreira-Neto J.R.C."/>
            <person name="da Silva M.D."/>
            <person name="Binneck E."/>
            <person name="de Melo N.F."/>
            <person name="da Silva R.H."/>
            <person name="de Melo A.L.T.M."/>
            <person name="Pandolfi V."/>
            <person name="Bustamante F.O."/>
            <person name="Brasileiro-Vidal A.C."/>
            <person name="Benko-Iseppon A.M."/>
        </authorList>
    </citation>
    <scope>NUCLEOTIDE SEQUENCE [LARGE SCALE GENOMIC DNA]</scope>
    <source>
        <tissue evidence="10">Leaves</tissue>
    </source>
</reference>
<name>A0ABU6U2Q7_9FABA</name>
<dbReference type="InterPro" id="IPR004776">
    <property type="entry name" value="Mem_transp_PIN-like"/>
</dbReference>
<evidence type="ECO:0000256" key="5">
    <source>
        <dbReference type="ARBA" id="ARBA00022989"/>
    </source>
</evidence>
<keyword evidence="11" id="KW-1185">Reference proteome</keyword>
<evidence type="ECO:0000256" key="9">
    <source>
        <dbReference type="SAM" id="Phobius"/>
    </source>
</evidence>
<sequence>MIKAKSIYEVASAVVPLYVAMFLGFGSVRWWNILKPDQCSGVNQFVSHFSVPFLIFSLVSTSDLYAMNLKFVVADSLQKVVVLVGLFVLSRFSRFGSLDWSITLFSIFTLPNTFVVGVPLLKGMYGEFTTPLMAQIVTLQLCVWVPFSLILFEFRAAKLLIQDHDIDHHHQVLPNDDDVEDPNQSAKSEANGHVENPSAASPGLGTNPSNNAPHVSDQTDDDSKAGGNKQQMASILVMTKLTLIMAWKKLIKTPNIWASILGLIWSLVAFRFHIKLPAIVEGSITILSNTVSGMAMFSLGTCLNYFRSTN</sequence>
<dbReference type="InterPro" id="IPR051107">
    <property type="entry name" value="Auxin_Efflux_Carrier"/>
</dbReference>
<keyword evidence="5 9" id="KW-1133">Transmembrane helix</keyword>
<accession>A0ABU6U2Q7</accession>
<evidence type="ECO:0000256" key="6">
    <source>
        <dbReference type="ARBA" id="ARBA00023136"/>
    </source>
</evidence>
<feature type="transmembrane region" description="Helical" evidence="9">
    <location>
        <begin position="101"/>
        <end position="120"/>
    </location>
</feature>
<comment type="subcellular location">
    <subcellularLocation>
        <location evidence="1">Membrane</location>
        <topology evidence="1">Multi-pass membrane protein</topology>
    </subcellularLocation>
</comment>
<dbReference type="Pfam" id="PF03547">
    <property type="entry name" value="Mem_trans"/>
    <property type="match status" value="1"/>
</dbReference>
<keyword evidence="4 9" id="KW-0812">Transmembrane</keyword>
<evidence type="ECO:0000256" key="7">
    <source>
        <dbReference type="ARBA" id="ARBA00023294"/>
    </source>
</evidence>
<keyword evidence="6 9" id="KW-0472">Membrane</keyword>
<feature type="transmembrane region" description="Helical" evidence="9">
    <location>
        <begin position="6"/>
        <end position="25"/>
    </location>
</feature>
<dbReference type="PANTHER" id="PTHR31752:SF18">
    <property type="entry name" value="AUXIN EFFLUX CARRIER COMPONENT 1"/>
    <property type="match status" value="1"/>
</dbReference>
<comment type="caution">
    <text evidence="10">The sequence shown here is derived from an EMBL/GenBank/DDBJ whole genome shotgun (WGS) entry which is preliminary data.</text>
</comment>
<feature type="transmembrane region" description="Helical" evidence="9">
    <location>
        <begin position="71"/>
        <end position="89"/>
    </location>
</feature>
<feature type="transmembrane region" description="Helical" evidence="9">
    <location>
        <begin position="45"/>
        <end position="65"/>
    </location>
</feature>
<evidence type="ECO:0000313" key="11">
    <source>
        <dbReference type="Proteomes" id="UP001341840"/>
    </source>
</evidence>
<dbReference type="Proteomes" id="UP001341840">
    <property type="component" value="Unassembled WGS sequence"/>
</dbReference>
<evidence type="ECO:0000256" key="4">
    <source>
        <dbReference type="ARBA" id="ARBA00022692"/>
    </source>
</evidence>
<evidence type="ECO:0000313" key="10">
    <source>
        <dbReference type="EMBL" id="MED6155446.1"/>
    </source>
</evidence>
<protein>
    <recommendedName>
        <fullName evidence="12">Auxin efflux carrier component</fullName>
    </recommendedName>
</protein>
<dbReference type="EMBL" id="JASCZI010120839">
    <property type="protein sequence ID" value="MED6155446.1"/>
    <property type="molecule type" value="Genomic_DNA"/>
</dbReference>
<organism evidence="10 11">
    <name type="scientific">Stylosanthes scabra</name>
    <dbReference type="NCBI Taxonomy" id="79078"/>
    <lineage>
        <taxon>Eukaryota</taxon>
        <taxon>Viridiplantae</taxon>
        <taxon>Streptophyta</taxon>
        <taxon>Embryophyta</taxon>
        <taxon>Tracheophyta</taxon>
        <taxon>Spermatophyta</taxon>
        <taxon>Magnoliopsida</taxon>
        <taxon>eudicotyledons</taxon>
        <taxon>Gunneridae</taxon>
        <taxon>Pentapetalae</taxon>
        <taxon>rosids</taxon>
        <taxon>fabids</taxon>
        <taxon>Fabales</taxon>
        <taxon>Fabaceae</taxon>
        <taxon>Papilionoideae</taxon>
        <taxon>50 kb inversion clade</taxon>
        <taxon>dalbergioids sensu lato</taxon>
        <taxon>Dalbergieae</taxon>
        <taxon>Pterocarpus clade</taxon>
        <taxon>Stylosanthes</taxon>
    </lineage>
</organism>
<evidence type="ECO:0000256" key="8">
    <source>
        <dbReference type="SAM" id="MobiDB-lite"/>
    </source>
</evidence>
<proteinExistence type="inferred from homology"/>
<feature type="region of interest" description="Disordered" evidence="8">
    <location>
        <begin position="171"/>
        <end position="227"/>
    </location>
</feature>
<evidence type="ECO:0000256" key="1">
    <source>
        <dbReference type="ARBA" id="ARBA00004141"/>
    </source>
</evidence>
<feature type="transmembrane region" description="Helical" evidence="9">
    <location>
        <begin position="286"/>
        <end position="306"/>
    </location>
</feature>